<organism evidence="1 2">
    <name type="scientific">Herminiimonas contaminans</name>
    <dbReference type="NCBI Taxonomy" id="1111140"/>
    <lineage>
        <taxon>Bacteria</taxon>
        <taxon>Pseudomonadati</taxon>
        <taxon>Pseudomonadota</taxon>
        <taxon>Betaproteobacteria</taxon>
        <taxon>Burkholderiales</taxon>
        <taxon>Oxalobacteraceae</taxon>
        <taxon>Herminiimonas</taxon>
    </lineage>
</organism>
<reference evidence="1 2" key="1">
    <citation type="submission" date="2020-11" db="EMBL/GenBank/DDBJ databases">
        <title>WGS of Herminiimonas contaminans strain Marseille-Q4544 isolated from planarians Schmidtea mediterranea.</title>
        <authorList>
            <person name="Kangale L."/>
        </authorList>
    </citation>
    <scope>NUCLEOTIDE SEQUENCE [LARGE SCALE GENOMIC DNA]</scope>
    <source>
        <strain evidence="1 2">Marseille-Q4544</strain>
    </source>
</reference>
<protein>
    <recommendedName>
        <fullName evidence="3">HNH endonuclease</fullName>
    </recommendedName>
</protein>
<dbReference type="RefSeq" id="WP_195874333.1">
    <property type="nucleotide sequence ID" value="NZ_JADOEL010000001.1"/>
</dbReference>
<evidence type="ECO:0000313" key="2">
    <source>
        <dbReference type="Proteomes" id="UP000657372"/>
    </source>
</evidence>
<dbReference type="EMBL" id="JADOEL010000001">
    <property type="protein sequence ID" value="MBF8176057.1"/>
    <property type="molecule type" value="Genomic_DNA"/>
</dbReference>
<proteinExistence type="predicted"/>
<evidence type="ECO:0000313" key="1">
    <source>
        <dbReference type="EMBL" id="MBF8176057.1"/>
    </source>
</evidence>
<dbReference type="Proteomes" id="UP000657372">
    <property type="component" value="Unassembled WGS sequence"/>
</dbReference>
<name>A0ABS0EQF8_9BURK</name>
<sequence length="411" mass="46070">MSKSSTPTTCIYCSGAGPFTIEHVIPAGLGGDDKRFLLKKMVCGDCNTKVFSPLEADFLRNSTVALGRIFMQPSGRKRNGESNAPKFGGSSKHLLDADGRFKEFDFGMYGRPIILPQIVQSDDQTYNSSSIDIDSFRIFVQDAQTIMDDSLTCVRKMSDDEGSNMLATNYIWSNKQYVTAGAAEVVTKLPKKYLWQAEMEVVSDKNGPSYARLFKRRNGQLVIKIGADRDIEKVLTFFRKCFEQIDLGSIKEKNIENPLVSVTASFRIDIFPRMIAKIGLNLLAYLTGPDYVRISQFDQIKQTIVTGTPELPIVPEQMRADMLPVFAMVPEGHHMFVIAEVPMPNGHLQIGVVAHLYGSQVENVILGVNLPSSKLSLPVIFTVDYRAHVIEQYSFNAFFENYVRRLQETNE</sequence>
<keyword evidence="2" id="KW-1185">Reference proteome</keyword>
<accession>A0ABS0EQF8</accession>
<evidence type="ECO:0008006" key="3">
    <source>
        <dbReference type="Google" id="ProtNLM"/>
    </source>
</evidence>
<comment type="caution">
    <text evidence="1">The sequence shown here is derived from an EMBL/GenBank/DDBJ whole genome shotgun (WGS) entry which is preliminary data.</text>
</comment>
<gene>
    <name evidence="1" type="ORF">IXC47_00010</name>
</gene>